<comment type="subcellular location">
    <subcellularLocation>
        <location evidence="1">Nucleus</location>
        <location evidence="1">Nucleolus</location>
    </subcellularLocation>
</comment>
<dbReference type="EMBL" id="BEYU01000077">
    <property type="protein sequence ID" value="GBG30501.1"/>
    <property type="molecule type" value="Genomic_DNA"/>
</dbReference>
<dbReference type="InterPro" id="IPR029026">
    <property type="entry name" value="tRNA_m1G_MTases_N"/>
</dbReference>
<dbReference type="AlphaFoldDB" id="A0A2R5GQ73"/>
<feature type="compositionally biased region" description="Acidic residues" evidence="11">
    <location>
        <begin position="62"/>
        <end position="86"/>
    </location>
</feature>
<dbReference type="InterPro" id="IPR029028">
    <property type="entry name" value="Alpha/beta_knot_MTases"/>
</dbReference>
<evidence type="ECO:0000313" key="12">
    <source>
        <dbReference type="EMBL" id="GBG30501.1"/>
    </source>
</evidence>
<gene>
    <name evidence="12" type="ORF">FCC1311_067212</name>
</gene>
<evidence type="ECO:0000256" key="6">
    <source>
        <dbReference type="ARBA" id="ARBA00022679"/>
    </source>
</evidence>
<feature type="compositionally biased region" description="Basic and acidic residues" evidence="11">
    <location>
        <begin position="48"/>
        <end position="61"/>
    </location>
</feature>
<feature type="region of interest" description="Disordered" evidence="11">
    <location>
        <begin position="1"/>
        <end position="95"/>
    </location>
</feature>
<name>A0A2R5GQ73_9STRA</name>
<dbReference type="SUPFAM" id="SSF75217">
    <property type="entry name" value="alpha/beta knot"/>
    <property type="match status" value="1"/>
</dbReference>
<evidence type="ECO:0000256" key="2">
    <source>
        <dbReference type="ARBA" id="ARBA00008115"/>
    </source>
</evidence>
<evidence type="ECO:0000313" key="13">
    <source>
        <dbReference type="Proteomes" id="UP000241890"/>
    </source>
</evidence>
<keyword evidence="7" id="KW-0949">S-adenosyl-L-methionine</keyword>
<keyword evidence="6 12" id="KW-0808">Transferase</keyword>
<evidence type="ECO:0000256" key="10">
    <source>
        <dbReference type="ARBA" id="ARBA00023242"/>
    </source>
</evidence>
<proteinExistence type="inferred from homology"/>
<dbReference type="PANTHER" id="PTHR12636:SF5">
    <property type="entry name" value="RIBOSOMAL RNA SMALL SUBUNIT METHYLTRANSFERASE NEP1"/>
    <property type="match status" value="1"/>
</dbReference>
<comment type="similarity">
    <text evidence="2">Belongs to the class IV-like SAM-binding methyltransferase superfamily. RNA methyltransferase NEP1 family.</text>
</comment>
<feature type="compositionally biased region" description="Basic and acidic residues" evidence="11">
    <location>
        <begin position="13"/>
        <end position="34"/>
    </location>
</feature>
<dbReference type="Pfam" id="PF03587">
    <property type="entry name" value="EMG1"/>
    <property type="match status" value="1"/>
</dbReference>
<keyword evidence="8" id="KW-0699">rRNA-binding</keyword>
<evidence type="ECO:0000256" key="9">
    <source>
        <dbReference type="ARBA" id="ARBA00022884"/>
    </source>
</evidence>
<dbReference type="InParanoid" id="A0A2R5GQ73"/>
<keyword evidence="10" id="KW-0539">Nucleus</keyword>
<evidence type="ECO:0000256" key="4">
    <source>
        <dbReference type="ARBA" id="ARBA00022552"/>
    </source>
</evidence>
<dbReference type="GO" id="GO:0032040">
    <property type="term" value="C:small-subunit processome"/>
    <property type="evidence" value="ECO:0007669"/>
    <property type="project" value="TreeGrafter"/>
</dbReference>
<keyword evidence="4" id="KW-0698">rRNA processing</keyword>
<keyword evidence="13" id="KW-1185">Reference proteome</keyword>
<dbReference type="Proteomes" id="UP000241890">
    <property type="component" value="Unassembled WGS sequence"/>
</dbReference>
<keyword evidence="9" id="KW-0694">RNA-binding</keyword>
<evidence type="ECO:0000256" key="5">
    <source>
        <dbReference type="ARBA" id="ARBA00022603"/>
    </source>
</evidence>
<dbReference type="OrthoDB" id="269804at2759"/>
<evidence type="ECO:0000256" key="11">
    <source>
        <dbReference type="SAM" id="MobiDB-lite"/>
    </source>
</evidence>
<protein>
    <submittedName>
        <fullName evidence="12">Ribosomal RNA small subunit methyltransferase NEP1</fullName>
    </submittedName>
</protein>
<dbReference type="Gene3D" id="3.40.1280.10">
    <property type="match status" value="1"/>
</dbReference>
<dbReference type="CDD" id="cd18088">
    <property type="entry name" value="Nep1-like"/>
    <property type="match status" value="1"/>
</dbReference>
<organism evidence="12 13">
    <name type="scientific">Hondaea fermentalgiana</name>
    <dbReference type="NCBI Taxonomy" id="2315210"/>
    <lineage>
        <taxon>Eukaryota</taxon>
        <taxon>Sar</taxon>
        <taxon>Stramenopiles</taxon>
        <taxon>Bigyra</taxon>
        <taxon>Labyrinthulomycetes</taxon>
        <taxon>Thraustochytrida</taxon>
        <taxon>Thraustochytriidae</taxon>
        <taxon>Hondaea</taxon>
    </lineage>
</organism>
<dbReference type="GO" id="GO:0070475">
    <property type="term" value="P:rRNA base methylation"/>
    <property type="evidence" value="ECO:0007669"/>
    <property type="project" value="InterPro"/>
</dbReference>
<sequence>MAARKGESRRKRSAQERDAQDKAADKEKEEVREDQVEDEEQDSDNDSGDEKAQKQTDKADSDINDEEEDEDEDEDEDEAQEEEEGEPEAKRARTSGNTRKVIVIIDDATLEPVKTSKGSYELLNCDDHIGLHKKLNKDMKRSRPDISHQMLLALLDSPLNKAGHLKIYIRTCQNILIEVSEHLRVPRTYKRFAGLMVQLLHKMKIRAVDGKKTLLKVVKNPVTRHLPPDARIFGMSVTGTLVDVHEFVPALDDSRPVVFIFGGFAHGHIQSDYAEAHLSVSEYPLSGACAVSRVMNAFEHKWNII</sequence>
<dbReference type="GO" id="GO:0019843">
    <property type="term" value="F:rRNA binding"/>
    <property type="evidence" value="ECO:0007669"/>
    <property type="project" value="UniProtKB-KW"/>
</dbReference>
<feature type="compositionally biased region" description="Acidic residues" evidence="11">
    <location>
        <begin position="35"/>
        <end position="47"/>
    </location>
</feature>
<dbReference type="InterPro" id="IPR005304">
    <property type="entry name" value="Rbsml_bgen_MeTrfase_EMG1/NEP1"/>
</dbReference>
<keyword evidence="5 12" id="KW-0489">Methyltransferase</keyword>
<evidence type="ECO:0000256" key="3">
    <source>
        <dbReference type="ARBA" id="ARBA00022517"/>
    </source>
</evidence>
<accession>A0A2R5GQ73</accession>
<evidence type="ECO:0000256" key="7">
    <source>
        <dbReference type="ARBA" id="ARBA00022691"/>
    </source>
</evidence>
<evidence type="ECO:0000256" key="1">
    <source>
        <dbReference type="ARBA" id="ARBA00004604"/>
    </source>
</evidence>
<keyword evidence="3" id="KW-0690">Ribosome biogenesis</keyword>
<comment type="caution">
    <text evidence="12">The sequence shown here is derived from an EMBL/GenBank/DDBJ whole genome shotgun (WGS) entry which is preliminary data.</text>
</comment>
<dbReference type="FunCoup" id="A0A2R5GQ73">
    <property type="interactions" value="319"/>
</dbReference>
<dbReference type="GO" id="GO:0070037">
    <property type="term" value="F:rRNA (pseudouridine) methyltransferase activity"/>
    <property type="evidence" value="ECO:0007669"/>
    <property type="project" value="InterPro"/>
</dbReference>
<reference evidence="12 13" key="1">
    <citation type="submission" date="2017-12" db="EMBL/GenBank/DDBJ databases">
        <title>Sequencing, de novo assembly and annotation of complete genome of a new Thraustochytrid species, strain FCC1311.</title>
        <authorList>
            <person name="Sedici K."/>
            <person name="Godart F."/>
            <person name="Aiese Cigliano R."/>
            <person name="Sanseverino W."/>
            <person name="Barakat M."/>
            <person name="Ortet P."/>
            <person name="Marechal E."/>
            <person name="Cagnac O."/>
            <person name="Amato A."/>
        </authorList>
    </citation>
    <scope>NUCLEOTIDE SEQUENCE [LARGE SCALE GENOMIC DNA]</scope>
</reference>
<dbReference type="PANTHER" id="PTHR12636">
    <property type="entry name" value="NEP1/MRA1"/>
    <property type="match status" value="1"/>
</dbReference>
<dbReference type="FunFam" id="3.40.1280.10:FF:000003">
    <property type="entry name" value="Ribosomal RNA small subunit methyltransferase"/>
    <property type="match status" value="1"/>
</dbReference>
<evidence type="ECO:0000256" key="8">
    <source>
        <dbReference type="ARBA" id="ARBA00022730"/>
    </source>
</evidence>